<dbReference type="RefSeq" id="WP_132165043.1">
    <property type="nucleotide sequence ID" value="NZ_SMKX01000005.1"/>
</dbReference>
<dbReference type="Pfam" id="PF00356">
    <property type="entry name" value="LacI"/>
    <property type="match status" value="1"/>
</dbReference>
<evidence type="ECO:0000259" key="4">
    <source>
        <dbReference type="PROSITE" id="PS50932"/>
    </source>
</evidence>
<dbReference type="PANTHER" id="PTHR30146:SF109">
    <property type="entry name" value="HTH-TYPE TRANSCRIPTIONAL REGULATOR GALS"/>
    <property type="match status" value="1"/>
</dbReference>
<dbReference type="InterPro" id="IPR028082">
    <property type="entry name" value="Peripla_BP_I"/>
</dbReference>
<sequence>MLPRVTLLDLAAHIGMSRSTVSMALSDHPEIAAATKERVRSAARELGYVTNSAARALRSQSAGAIALIIPDTGPLTLGHPYFMHLLVGVTEVCSSYNANVILSTNQAENSVAAYERVLRSRAADGAIVTVAMVDDPNIRSLVDSGLPVVLMGNYPQLPDAVSVGIDDRAGAQQVTEHLIVEHNRQRLVHLGGPLGHQVTVERRSGFEQALIAAGITPPGDVWSGDFSEQSGRDLTRQLLATGQPFDAIVAANDEMAYGAIDELRGSDIAVVGFDDFGLARTTTPAITTVRIPADDLARAATERLFQLIGGIRPAQRQLTLPLEVVVRASCGC</sequence>
<reference evidence="5 6" key="1">
    <citation type="submission" date="2019-03" db="EMBL/GenBank/DDBJ databases">
        <title>Draft genome sequences of novel Actinobacteria.</title>
        <authorList>
            <person name="Sahin N."/>
            <person name="Ay H."/>
            <person name="Saygin H."/>
        </authorList>
    </citation>
    <scope>NUCLEOTIDE SEQUENCE [LARGE SCALE GENOMIC DNA]</scope>
    <source>
        <strain evidence="5 6">JCM 13523</strain>
    </source>
</reference>
<accession>A0A4R4ZU66</accession>
<dbReference type="SUPFAM" id="SSF47413">
    <property type="entry name" value="lambda repressor-like DNA-binding domains"/>
    <property type="match status" value="1"/>
</dbReference>
<evidence type="ECO:0000256" key="2">
    <source>
        <dbReference type="ARBA" id="ARBA00023125"/>
    </source>
</evidence>
<dbReference type="SUPFAM" id="SSF53822">
    <property type="entry name" value="Periplasmic binding protein-like I"/>
    <property type="match status" value="1"/>
</dbReference>
<dbReference type="InterPro" id="IPR010982">
    <property type="entry name" value="Lambda_DNA-bd_dom_sf"/>
</dbReference>
<comment type="caution">
    <text evidence="5">The sequence shown here is derived from an EMBL/GenBank/DDBJ whole genome shotgun (WGS) entry which is preliminary data.</text>
</comment>
<dbReference type="EMBL" id="SMKX01000005">
    <property type="protein sequence ID" value="TDD62688.1"/>
    <property type="molecule type" value="Genomic_DNA"/>
</dbReference>
<dbReference type="CDD" id="cd06267">
    <property type="entry name" value="PBP1_LacI_sugar_binding-like"/>
    <property type="match status" value="1"/>
</dbReference>
<keyword evidence="3" id="KW-0804">Transcription</keyword>
<dbReference type="Gene3D" id="1.10.260.40">
    <property type="entry name" value="lambda repressor-like DNA-binding domains"/>
    <property type="match status" value="1"/>
</dbReference>
<gene>
    <name evidence="5" type="ORF">E1263_02940</name>
</gene>
<dbReference type="PROSITE" id="PS50932">
    <property type="entry name" value="HTH_LACI_2"/>
    <property type="match status" value="1"/>
</dbReference>
<dbReference type="InterPro" id="IPR001761">
    <property type="entry name" value="Peripla_BP/Lac1_sug-bd_dom"/>
</dbReference>
<dbReference type="SMART" id="SM00354">
    <property type="entry name" value="HTH_LACI"/>
    <property type="match status" value="1"/>
</dbReference>
<evidence type="ECO:0000256" key="3">
    <source>
        <dbReference type="ARBA" id="ARBA00023163"/>
    </source>
</evidence>
<dbReference type="InterPro" id="IPR000843">
    <property type="entry name" value="HTH_LacI"/>
</dbReference>
<keyword evidence="6" id="KW-1185">Reference proteome</keyword>
<proteinExistence type="predicted"/>
<keyword evidence="2" id="KW-0238">DNA-binding</keyword>
<keyword evidence="1" id="KW-0805">Transcription regulation</keyword>
<dbReference type="GO" id="GO:0000976">
    <property type="term" value="F:transcription cis-regulatory region binding"/>
    <property type="evidence" value="ECO:0007669"/>
    <property type="project" value="TreeGrafter"/>
</dbReference>
<organism evidence="5 6">
    <name type="scientific">Kribbella antibiotica</name>
    <dbReference type="NCBI Taxonomy" id="190195"/>
    <lineage>
        <taxon>Bacteria</taxon>
        <taxon>Bacillati</taxon>
        <taxon>Actinomycetota</taxon>
        <taxon>Actinomycetes</taxon>
        <taxon>Propionibacteriales</taxon>
        <taxon>Kribbellaceae</taxon>
        <taxon>Kribbella</taxon>
    </lineage>
</organism>
<dbReference type="Proteomes" id="UP000295124">
    <property type="component" value="Unassembled WGS sequence"/>
</dbReference>
<dbReference type="AlphaFoldDB" id="A0A4R4ZU66"/>
<dbReference type="OrthoDB" id="4268837at2"/>
<evidence type="ECO:0000313" key="6">
    <source>
        <dbReference type="Proteomes" id="UP000295124"/>
    </source>
</evidence>
<evidence type="ECO:0000256" key="1">
    <source>
        <dbReference type="ARBA" id="ARBA00023015"/>
    </source>
</evidence>
<dbReference type="PANTHER" id="PTHR30146">
    <property type="entry name" value="LACI-RELATED TRANSCRIPTIONAL REPRESSOR"/>
    <property type="match status" value="1"/>
</dbReference>
<evidence type="ECO:0000313" key="5">
    <source>
        <dbReference type="EMBL" id="TDD62688.1"/>
    </source>
</evidence>
<dbReference type="GO" id="GO:0003700">
    <property type="term" value="F:DNA-binding transcription factor activity"/>
    <property type="evidence" value="ECO:0007669"/>
    <property type="project" value="TreeGrafter"/>
</dbReference>
<name>A0A4R4ZU66_9ACTN</name>
<dbReference type="Gene3D" id="3.40.50.2300">
    <property type="match status" value="2"/>
</dbReference>
<dbReference type="Pfam" id="PF00532">
    <property type="entry name" value="Peripla_BP_1"/>
    <property type="match status" value="1"/>
</dbReference>
<feature type="domain" description="HTH lacI-type" evidence="4">
    <location>
        <begin position="5"/>
        <end position="59"/>
    </location>
</feature>
<protein>
    <submittedName>
        <fullName evidence="5">LacI family transcriptional regulator</fullName>
    </submittedName>
</protein>
<dbReference type="CDD" id="cd01392">
    <property type="entry name" value="HTH_LacI"/>
    <property type="match status" value="1"/>
</dbReference>